<sequence>MGHLDGSVLQYSNHFWGDKHHGFQVLYENTKKGEESAQELSIFIKERLQLEDEYSKMLVKSMNKVSSFVSSGSALETVWVLTKGTLELLAEIHVMMVKNLQDLSREIVKYKDEVSKSRKEAKQQPTIEAVNLMQTTTTCLQKAKETYYARCNEYEKVRKEANANPKEIAKVCAQYRESMLTMNIDDILRKIVESKGTGTERPPPATFEECETMLAHEDLMIPLSGRHSPSQPSSSTSSAVIQNPAPPQVPTANDLLLLDHFELFSSNGSKSVAQNTEAQALSEKTPMQPSPTASHSSDSTAGTGLHKESASQQNQQQVGF</sequence>
<comment type="caution">
    <text evidence="5">The sequence shown here is derived from an EMBL/GenBank/DDBJ whole genome shotgun (WGS) entry which is preliminary data.</text>
</comment>
<dbReference type="SMART" id="SM00055">
    <property type="entry name" value="FCH"/>
    <property type="match status" value="1"/>
</dbReference>
<feature type="domain" description="F-BAR" evidence="4">
    <location>
        <begin position="9"/>
        <end position="320"/>
    </location>
</feature>
<feature type="region of interest" description="Disordered" evidence="3">
    <location>
        <begin position="269"/>
        <end position="320"/>
    </location>
</feature>
<keyword evidence="1 2" id="KW-0175">Coiled coil</keyword>
<evidence type="ECO:0000259" key="4">
    <source>
        <dbReference type="PROSITE" id="PS51741"/>
    </source>
</evidence>
<evidence type="ECO:0000313" key="6">
    <source>
        <dbReference type="Proteomes" id="UP000218231"/>
    </source>
</evidence>
<dbReference type="OrthoDB" id="5593455at2759"/>
<keyword evidence="6" id="KW-1185">Reference proteome</keyword>
<dbReference type="Proteomes" id="UP000218231">
    <property type="component" value="Unassembled WGS sequence"/>
</dbReference>
<feature type="compositionally biased region" description="Polar residues" evidence="3">
    <location>
        <begin position="310"/>
        <end position="320"/>
    </location>
</feature>
<dbReference type="EMBL" id="LIAE01006806">
    <property type="protein sequence ID" value="PAV85088.1"/>
    <property type="molecule type" value="Genomic_DNA"/>
</dbReference>
<organism evidence="5 6">
    <name type="scientific">Diploscapter pachys</name>
    <dbReference type="NCBI Taxonomy" id="2018661"/>
    <lineage>
        <taxon>Eukaryota</taxon>
        <taxon>Metazoa</taxon>
        <taxon>Ecdysozoa</taxon>
        <taxon>Nematoda</taxon>
        <taxon>Chromadorea</taxon>
        <taxon>Rhabditida</taxon>
        <taxon>Rhabditina</taxon>
        <taxon>Rhabditomorpha</taxon>
        <taxon>Rhabditoidea</taxon>
        <taxon>Rhabditidae</taxon>
        <taxon>Diploscapter</taxon>
    </lineage>
</organism>
<proteinExistence type="predicted"/>
<dbReference type="STRING" id="2018661.A0A2A2LG66"/>
<dbReference type="InterPro" id="IPR001060">
    <property type="entry name" value="FCH_dom"/>
</dbReference>
<dbReference type="Pfam" id="PF22699">
    <property type="entry name" value="GMIP-like_FCH"/>
    <property type="match status" value="1"/>
</dbReference>
<evidence type="ECO:0000256" key="2">
    <source>
        <dbReference type="PROSITE-ProRule" id="PRU01077"/>
    </source>
</evidence>
<dbReference type="Gene3D" id="1.20.1270.60">
    <property type="entry name" value="Arfaptin homology (AH) domain/BAR domain"/>
    <property type="match status" value="1"/>
</dbReference>
<name>A0A2A2LG66_9BILA</name>
<evidence type="ECO:0000313" key="5">
    <source>
        <dbReference type="EMBL" id="PAV85088.1"/>
    </source>
</evidence>
<evidence type="ECO:0000256" key="3">
    <source>
        <dbReference type="SAM" id="MobiDB-lite"/>
    </source>
</evidence>
<feature type="compositionally biased region" description="Polar residues" evidence="3">
    <location>
        <begin position="285"/>
        <end position="302"/>
    </location>
</feature>
<protein>
    <recommendedName>
        <fullName evidence="4">F-BAR domain-containing protein</fullName>
    </recommendedName>
</protein>
<dbReference type="InterPro" id="IPR054713">
    <property type="entry name" value="GMIP/FCHO2-like_FCH"/>
</dbReference>
<reference evidence="5 6" key="1">
    <citation type="journal article" date="2017" name="Curr. Biol.">
        <title>Genome architecture and evolution of a unichromosomal asexual nematode.</title>
        <authorList>
            <person name="Fradin H."/>
            <person name="Zegar C."/>
            <person name="Gutwein M."/>
            <person name="Lucas J."/>
            <person name="Kovtun M."/>
            <person name="Corcoran D."/>
            <person name="Baugh L.R."/>
            <person name="Kiontke K."/>
            <person name="Gunsalus K."/>
            <person name="Fitch D.H."/>
            <person name="Piano F."/>
        </authorList>
    </citation>
    <scope>NUCLEOTIDE SEQUENCE [LARGE SCALE GENOMIC DNA]</scope>
    <source>
        <strain evidence="5">PF1309</strain>
    </source>
</reference>
<gene>
    <name evidence="5" type="ORF">WR25_04508</name>
</gene>
<dbReference type="GO" id="GO:0005886">
    <property type="term" value="C:plasma membrane"/>
    <property type="evidence" value="ECO:0007669"/>
    <property type="project" value="TreeGrafter"/>
</dbReference>
<dbReference type="AlphaFoldDB" id="A0A2A2LG66"/>
<dbReference type="InterPro" id="IPR031160">
    <property type="entry name" value="F_BAR_dom"/>
</dbReference>
<dbReference type="SUPFAM" id="SSF103657">
    <property type="entry name" value="BAR/IMD domain-like"/>
    <property type="match status" value="1"/>
</dbReference>
<feature type="compositionally biased region" description="Low complexity" evidence="3">
    <location>
        <begin position="228"/>
        <end position="238"/>
    </location>
</feature>
<dbReference type="InterPro" id="IPR027267">
    <property type="entry name" value="AH/BAR_dom_sf"/>
</dbReference>
<dbReference type="GO" id="GO:0005737">
    <property type="term" value="C:cytoplasm"/>
    <property type="evidence" value="ECO:0007669"/>
    <property type="project" value="TreeGrafter"/>
</dbReference>
<dbReference type="PANTHER" id="PTHR23065:SF15">
    <property type="entry name" value="AT02057P"/>
    <property type="match status" value="1"/>
</dbReference>
<feature type="compositionally biased region" description="Polar residues" evidence="3">
    <location>
        <begin position="269"/>
        <end position="279"/>
    </location>
</feature>
<feature type="region of interest" description="Disordered" evidence="3">
    <location>
        <begin position="223"/>
        <end position="248"/>
    </location>
</feature>
<accession>A0A2A2LG66</accession>
<dbReference type="PANTHER" id="PTHR23065">
    <property type="entry name" value="PROLINE-SERINE-THREONINE PHOSPHATASE INTERACTING PROTEIN 1"/>
    <property type="match status" value="1"/>
</dbReference>
<evidence type="ECO:0000256" key="1">
    <source>
        <dbReference type="ARBA" id="ARBA00023054"/>
    </source>
</evidence>
<dbReference type="PROSITE" id="PS51741">
    <property type="entry name" value="F_BAR"/>
    <property type="match status" value="1"/>
</dbReference>